<dbReference type="GO" id="GO:0051879">
    <property type="term" value="F:Hsp90 protein binding"/>
    <property type="evidence" value="ECO:0007669"/>
    <property type="project" value="TreeGrafter"/>
</dbReference>
<comment type="caution">
    <text evidence="4">The sequence shown here is derived from an EMBL/GenBank/DDBJ whole genome shotgun (WGS) entry which is preliminary data.</text>
</comment>
<evidence type="ECO:0000256" key="2">
    <source>
        <dbReference type="ARBA" id="ARBA00022490"/>
    </source>
</evidence>
<dbReference type="Gene3D" id="1.25.10.10">
    <property type="entry name" value="Leucine-rich Repeat Variant"/>
    <property type="match status" value="1"/>
</dbReference>
<dbReference type="STRING" id="1182542.W9YQ61"/>
<dbReference type="EMBL" id="AMGY01000004">
    <property type="protein sequence ID" value="EXJ84384.1"/>
    <property type="molecule type" value="Genomic_DNA"/>
</dbReference>
<gene>
    <name evidence="4" type="ORF">A1O3_05051</name>
</gene>
<dbReference type="InterPro" id="IPR016024">
    <property type="entry name" value="ARM-type_fold"/>
</dbReference>
<dbReference type="Pfam" id="PF11701">
    <property type="entry name" value="UNC45-central"/>
    <property type="match status" value="1"/>
</dbReference>
<proteinExistence type="predicted"/>
<organism evidence="4 5">
    <name type="scientific">Capronia epimyces CBS 606.96</name>
    <dbReference type="NCBI Taxonomy" id="1182542"/>
    <lineage>
        <taxon>Eukaryota</taxon>
        <taxon>Fungi</taxon>
        <taxon>Dikarya</taxon>
        <taxon>Ascomycota</taxon>
        <taxon>Pezizomycotina</taxon>
        <taxon>Eurotiomycetes</taxon>
        <taxon>Chaetothyriomycetidae</taxon>
        <taxon>Chaetothyriales</taxon>
        <taxon>Herpotrichiellaceae</taxon>
        <taxon>Capronia</taxon>
    </lineage>
</organism>
<keyword evidence="5" id="KW-1185">Reference proteome</keyword>
<feature type="domain" description="UNC-45/Cro1/She4 central" evidence="3">
    <location>
        <begin position="231"/>
        <end position="382"/>
    </location>
</feature>
<name>W9YQ61_9EURO</name>
<protein>
    <recommendedName>
        <fullName evidence="3">UNC-45/Cro1/She4 central domain-containing protein</fullName>
    </recommendedName>
</protein>
<evidence type="ECO:0000313" key="5">
    <source>
        <dbReference type="Proteomes" id="UP000019478"/>
    </source>
</evidence>
<dbReference type="PANTHER" id="PTHR45994:SF1">
    <property type="entry name" value="FI21225P1"/>
    <property type="match status" value="1"/>
</dbReference>
<reference evidence="4 5" key="1">
    <citation type="submission" date="2013-03" db="EMBL/GenBank/DDBJ databases">
        <title>The Genome Sequence of Capronia epimyces CBS 606.96.</title>
        <authorList>
            <consortium name="The Broad Institute Genomics Platform"/>
            <person name="Cuomo C."/>
            <person name="de Hoog S."/>
            <person name="Gorbushina A."/>
            <person name="Walker B."/>
            <person name="Young S.K."/>
            <person name="Zeng Q."/>
            <person name="Gargeya S."/>
            <person name="Fitzgerald M."/>
            <person name="Haas B."/>
            <person name="Abouelleil A."/>
            <person name="Allen A.W."/>
            <person name="Alvarado L."/>
            <person name="Arachchi H.M."/>
            <person name="Berlin A.M."/>
            <person name="Chapman S.B."/>
            <person name="Gainer-Dewar J."/>
            <person name="Goldberg J."/>
            <person name="Griggs A."/>
            <person name="Gujja S."/>
            <person name="Hansen M."/>
            <person name="Howarth C."/>
            <person name="Imamovic A."/>
            <person name="Ireland A."/>
            <person name="Larimer J."/>
            <person name="McCowan C."/>
            <person name="Murphy C."/>
            <person name="Pearson M."/>
            <person name="Poon T.W."/>
            <person name="Priest M."/>
            <person name="Roberts A."/>
            <person name="Saif S."/>
            <person name="Shea T."/>
            <person name="Sisk P."/>
            <person name="Sykes S."/>
            <person name="Wortman J."/>
            <person name="Nusbaum C."/>
            <person name="Birren B."/>
        </authorList>
    </citation>
    <scope>NUCLEOTIDE SEQUENCE [LARGE SCALE GENOMIC DNA]</scope>
    <source>
        <strain evidence="4 5">CBS 606.96</strain>
    </source>
</reference>
<dbReference type="GO" id="GO:0005737">
    <property type="term" value="C:cytoplasm"/>
    <property type="evidence" value="ECO:0007669"/>
    <property type="project" value="UniProtKB-SubCell"/>
</dbReference>
<accession>W9YQ61</accession>
<dbReference type="AlphaFoldDB" id="W9YQ61"/>
<dbReference type="Proteomes" id="UP000019478">
    <property type="component" value="Unassembled WGS sequence"/>
</dbReference>
<keyword evidence="2" id="KW-0963">Cytoplasm</keyword>
<dbReference type="InterPro" id="IPR024660">
    <property type="entry name" value="UCS_central_dom"/>
</dbReference>
<dbReference type="eggNOG" id="KOG4151">
    <property type="taxonomic scope" value="Eukaryota"/>
</dbReference>
<dbReference type="Gene3D" id="1.25.10.100">
    <property type="match status" value="1"/>
</dbReference>
<dbReference type="HOGENOM" id="CLU_016305_0_0_1"/>
<comment type="subcellular location">
    <subcellularLocation>
        <location evidence="1">Cytoplasm</location>
    </subcellularLocation>
</comment>
<dbReference type="InterPro" id="IPR011989">
    <property type="entry name" value="ARM-like"/>
</dbReference>
<evidence type="ECO:0000259" key="3">
    <source>
        <dbReference type="Pfam" id="PF11701"/>
    </source>
</evidence>
<evidence type="ECO:0000256" key="1">
    <source>
        <dbReference type="ARBA" id="ARBA00004496"/>
    </source>
</evidence>
<sequence>MTAVQRMTRKLSEERASTLAKEAVELSVAGDKAQASRKLREAAALGHDNPDVQAAFLAIHNDQLNSPLLDLCRRYALYHDNRAGDETVGYLKSPEAANAAPVALESLRIILESQPVPTMSNAQNFIIAELARQSPAVRQYFASELEESTTKFFDNVYERGDDAANCLRSVVLDDKLWSSEDVRLRVEDDLFQLFLAKLMESGHDHDGRALKGIALLLMADTHRLQSFIDEDAFEALMGSLDVRLPADVRGQATLVLSKFFEVANATGQEFLYKYITTHVARQKGDDLVLAFSAAANLFPVIPGMMAELFLTNGFLSSIMPFLGKQYRSHVVHDAFLLLLNAACIDGACRTAIAQYCATWLSHKVNNGTGKQPAVAATVLAKLRTAGVKTGDQRANMADDDVSELVDLFKSTLAVVEEGRNVSDSIEGLAYTSLKPEVKEALAKDPAFLKSLLTALEASPESPEIIVGGLSIITNLAQYAPVLSEEQKKVSQLKAYANATKPAEPSPLEDDDHVRARCAALVQAGTVATLTKLNKGRSPAAAQLTDRVLLAFSRNPKDRGKIAQQGAVKLLVSHAQKNLESTDIDNSDAAHALARVLISLNPAHVFAPGTTPDITEAVPPLVALLKPPKSGGLAADHPRDLLPVFESLLALTNLASAPEPYAANSIIKLAWDDVEDLLMGNNNMLRRAACELICNLTVIPAGADKFTEGSTRARTRLHLLVAMADVDDLPTRRAAGGALAMLTEQDSSVVSALLDLERAPEIVLELCQDEDPGVVHRGLVIVRNMVCEHDAELSRKARVALKKSDAVEKVKTTLKTTKDPALLQIGVEALKALVEMEK</sequence>
<evidence type="ECO:0000313" key="4">
    <source>
        <dbReference type="EMBL" id="EXJ84384.1"/>
    </source>
</evidence>
<dbReference type="PANTHER" id="PTHR45994">
    <property type="entry name" value="FI21225P1"/>
    <property type="match status" value="1"/>
</dbReference>
<dbReference type="GeneID" id="19169169"/>
<dbReference type="RefSeq" id="XP_007733369.1">
    <property type="nucleotide sequence ID" value="XM_007735179.1"/>
</dbReference>
<dbReference type="SUPFAM" id="SSF48371">
    <property type="entry name" value="ARM repeat"/>
    <property type="match status" value="2"/>
</dbReference>
<dbReference type="OrthoDB" id="5574718at2759"/>